<comment type="caution">
    <text evidence="1">The sequence shown here is derived from an EMBL/GenBank/DDBJ whole genome shotgun (WGS) entry which is preliminary data.</text>
</comment>
<organism evidence="1 2">
    <name type="scientific">Micrococcus flavus</name>
    <dbReference type="NCBI Taxonomy" id="384602"/>
    <lineage>
        <taxon>Bacteria</taxon>
        <taxon>Bacillati</taxon>
        <taxon>Actinomycetota</taxon>
        <taxon>Actinomycetes</taxon>
        <taxon>Micrococcales</taxon>
        <taxon>Micrococcaceae</taxon>
        <taxon>Micrococcus</taxon>
    </lineage>
</organism>
<protein>
    <submittedName>
        <fullName evidence="1">Uncharacterized protein</fullName>
    </submittedName>
</protein>
<sequence>MDTGSQDTAHAAVVDAGSAASARPADTPPRVDAPAWRAAGVGMAFGMAAVVWSLHARLPDWVAVGAVAGLLALGLLCMAGLRFVVDQDKARRTVFYTGEGQGSWFAVNVFGMFQIPWVFITGITETVPLVLSASGLGIVVAVANQTIVSRCMTRRPQPAPEIVPLG</sequence>
<accession>A0A4Y8X2G7</accession>
<evidence type="ECO:0000313" key="2">
    <source>
        <dbReference type="Proteomes" id="UP000560081"/>
    </source>
</evidence>
<keyword evidence="2" id="KW-1185">Reference proteome</keyword>
<reference evidence="1 2" key="1">
    <citation type="submission" date="2020-08" db="EMBL/GenBank/DDBJ databases">
        <title>Sequencing the genomes of 1000 actinobacteria strains.</title>
        <authorList>
            <person name="Klenk H.-P."/>
        </authorList>
    </citation>
    <scope>NUCLEOTIDE SEQUENCE [LARGE SCALE GENOMIC DNA]</scope>
    <source>
        <strain evidence="1 2">DSM 19079</strain>
    </source>
</reference>
<dbReference type="EMBL" id="JACHMC010000001">
    <property type="protein sequence ID" value="MBB4882514.1"/>
    <property type="molecule type" value="Genomic_DNA"/>
</dbReference>
<name>A0A4Y8X2G7_9MICC</name>
<evidence type="ECO:0000313" key="1">
    <source>
        <dbReference type="EMBL" id="MBB4882514.1"/>
    </source>
</evidence>
<dbReference type="RefSeq" id="WP_135030234.1">
    <property type="nucleotide sequence ID" value="NZ_BMLA01000001.1"/>
</dbReference>
<dbReference type="Proteomes" id="UP000560081">
    <property type="component" value="Unassembled WGS sequence"/>
</dbReference>
<gene>
    <name evidence="1" type="ORF">BJ976_000865</name>
</gene>
<dbReference type="AlphaFoldDB" id="A0A4Y8X2G7"/>
<proteinExistence type="predicted"/>